<dbReference type="SUPFAM" id="SSF56024">
    <property type="entry name" value="Phospholipase D/nuclease"/>
    <property type="match status" value="1"/>
</dbReference>
<dbReference type="Gene3D" id="3.30.870.10">
    <property type="entry name" value="Endonuclease Chain A"/>
    <property type="match status" value="1"/>
</dbReference>
<reference evidence="1" key="1">
    <citation type="submission" date="2020-10" db="EMBL/GenBank/DDBJ databases">
        <title>Whole-genome sequence of Luteibacter sp. EIF3.</title>
        <authorList>
            <person name="Friedrich I."/>
            <person name="Hertel R."/>
            <person name="Daniel R."/>
        </authorList>
    </citation>
    <scope>NUCLEOTIDE SEQUENCE</scope>
    <source>
        <strain evidence="1">EIF3</strain>
    </source>
</reference>
<evidence type="ECO:0000313" key="1">
    <source>
        <dbReference type="EMBL" id="URL57925.1"/>
    </source>
</evidence>
<protein>
    <recommendedName>
        <fullName evidence="3">Phospholipase D-like domain-containing protein</fullName>
    </recommendedName>
</protein>
<proteinExistence type="predicted"/>
<evidence type="ECO:0000313" key="2">
    <source>
        <dbReference type="Proteomes" id="UP001056681"/>
    </source>
</evidence>
<dbReference type="RefSeq" id="WP_250338720.1">
    <property type="nucleotide sequence ID" value="NZ_CP063231.1"/>
</dbReference>
<dbReference type="EMBL" id="CP063231">
    <property type="protein sequence ID" value="URL57925.1"/>
    <property type="molecule type" value="Genomic_DNA"/>
</dbReference>
<organism evidence="1 2">
    <name type="scientific">Luteibacter flocculans</name>
    <dbReference type="NCBI Taxonomy" id="2780091"/>
    <lineage>
        <taxon>Bacteria</taxon>
        <taxon>Pseudomonadati</taxon>
        <taxon>Pseudomonadota</taxon>
        <taxon>Gammaproteobacteria</taxon>
        <taxon>Lysobacterales</taxon>
        <taxon>Rhodanobacteraceae</taxon>
        <taxon>Luteibacter</taxon>
    </lineage>
</organism>
<gene>
    <name evidence="1" type="ORF">IM816_15115</name>
</gene>
<dbReference type="Proteomes" id="UP001056681">
    <property type="component" value="Chromosome"/>
</dbReference>
<sequence length="301" mass="33319">MALASIIDQLRTPDTPAVVNDRTTFLLDDGGIEGMGTERINLNELSIPSAFGESGRLKDYGATSADATTQVFFRDILDRLMEQIDAAEMVVGCVAWLSHFDVLEALAKKDGVSIIVQKEDFLRPDSTAVSDPYAWRKRLRHAYEAIPVGLSRGKLGGLLGEMLGREYRSHAEELSREWVIEDHMDPIRCVGQAELGGSAQPRMHNKFLVFCDLQHGRICPYAVWTGSFNISVNATRSLENAVLLKDEAIVGAYMREFIQIASVSEPLNWDSPAPTPEWWRGTGATFANFDPLGGDHDFGDE</sequence>
<keyword evidence="2" id="KW-1185">Reference proteome</keyword>
<accession>A0ABY4T1E4</accession>
<evidence type="ECO:0008006" key="3">
    <source>
        <dbReference type="Google" id="ProtNLM"/>
    </source>
</evidence>
<name>A0ABY4T1E4_9GAMM</name>